<organism evidence="1 2">
    <name type="scientific">Cirrhinus molitorella</name>
    <name type="common">mud carp</name>
    <dbReference type="NCBI Taxonomy" id="172907"/>
    <lineage>
        <taxon>Eukaryota</taxon>
        <taxon>Metazoa</taxon>
        <taxon>Chordata</taxon>
        <taxon>Craniata</taxon>
        <taxon>Vertebrata</taxon>
        <taxon>Euteleostomi</taxon>
        <taxon>Actinopterygii</taxon>
        <taxon>Neopterygii</taxon>
        <taxon>Teleostei</taxon>
        <taxon>Ostariophysi</taxon>
        <taxon>Cypriniformes</taxon>
        <taxon>Cyprinidae</taxon>
        <taxon>Labeoninae</taxon>
        <taxon>Labeonini</taxon>
        <taxon>Cirrhinus</taxon>
    </lineage>
</organism>
<proteinExistence type="predicted"/>
<sequence>MAGSAAFSPQHEHASASGASPSARYLFQLSFFFFRSSYYLQRECFIERTAGAEEAIVLALERRHSHRCHRLSLYTQSPLMLPLESPPSFFPLPQQCPLPPELLPYLLAAASPSAPLDTY</sequence>
<dbReference type="Proteomes" id="UP001187343">
    <property type="component" value="Unassembled WGS sequence"/>
</dbReference>
<gene>
    <name evidence="1" type="ORF">Q8A67_022857</name>
</gene>
<keyword evidence="2" id="KW-1185">Reference proteome</keyword>
<evidence type="ECO:0000313" key="1">
    <source>
        <dbReference type="EMBL" id="KAK2872960.1"/>
    </source>
</evidence>
<accession>A0AA88TM98</accession>
<comment type="caution">
    <text evidence="1">The sequence shown here is derived from an EMBL/GenBank/DDBJ whole genome shotgun (WGS) entry which is preliminary data.</text>
</comment>
<dbReference type="EMBL" id="JAUYZG010000022">
    <property type="protein sequence ID" value="KAK2872960.1"/>
    <property type="molecule type" value="Genomic_DNA"/>
</dbReference>
<reference evidence="1" key="1">
    <citation type="submission" date="2023-08" db="EMBL/GenBank/DDBJ databases">
        <title>Chromosome-level Genome Assembly of mud carp (Cirrhinus molitorella).</title>
        <authorList>
            <person name="Liu H."/>
        </authorList>
    </citation>
    <scope>NUCLEOTIDE SEQUENCE</scope>
    <source>
        <strain evidence="1">Prfri</strain>
        <tissue evidence="1">Muscle</tissue>
    </source>
</reference>
<protein>
    <submittedName>
        <fullName evidence="1">Uncharacterized protein</fullName>
    </submittedName>
</protein>
<evidence type="ECO:0000313" key="2">
    <source>
        <dbReference type="Proteomes" id="UP001187343"/>
    </source>
</evidence>
<dbReference type="AlphaFoldDB" id="A0AA88TM98"/>
<name>A0AA88TM98_9TELE</name>